<keyword evidence="2 4" id="KW-0547">Nucleotide-binding</keyword>
<evidence type="ECO:0000256" key="4">
    <source>
        <dbReference type="RuleBase" id="RU367045"/>
    </source>
</evidence>
<dbReference type="Gene3D" id="1.10.8.60">
    <property type="match status" value="1"/>
</dbReference>
<dbReference type="Gene3D" id="3.40.50.300">
    <property type="entry name" value="P-loop containing nucleotide triphosphate hydrolases"/>
    <property type="match status" value="1"/>
</dbReference>
<dbReference type="GO" id="GO:0006891">
    <property type="term" value="P:intra-Golgi vesicle-mediated transport"/>
    <property type="evidence" value="ECO:0007669"/>
    <property type="project" value="TreeGrafter"/>
</dbReference>
<dbReference type="InterPro" id="IPR003593">
    <property type="entry name" value="AAA+_ATPase"/>
</dbReference>
<comment type="caution">
    <text evidence="6">The sequence shown here is derived from an EMBL/GenBank/DDBJ whole genome shotgun (WGS) entry which is preliminary data.</text>
</comment>
<keyword evidence="4" id="KW-0460">Magnesium</keyword>
<evidence type="ECO:0000313" key="7">
    <source>
        <dbReference type="Proteomes" id="UP000324907"/>
    </source>
</evidence>
<evidence type="ECO:0000256" key="2">
    <source>
        <dbReference type="ARBA" id="ARBA00022741"/>
    </source>
</evidence>
<comment type="subcellular location">
    <subcellularLocation>
        <location evidence="4">Cytoplasm</location>
    </subcellularLocation>
</comment>
<keyword evidence="4" id="KW-0813">Transport</keyword>
<dbReference type="GO" id="GO:0046872">
    <property type="term" value="F:metal ion binding"/>
    <property type="evidence" value="ECO:0007669"/>
    <property type="project" value="UniProtKB-UniRule"/>
</dbReference>
<dbReference type="EC" id="3.6.4.6" evidence="4"/>
<comment type="cofactor">
    <cofactor evidence="4">
        <name>Mg(2+)</name>
        <dbReference type="ChEBI" id="CHEBI:18420"/>
    </cofactor>
    <text evidence="4">Binds 1 Mg(2+) ion per subunit.</text>
</comment>
<keyword evidence="4" id="KW-0653">Protein transport</keyword>
<dbReference type="PANTHER" id="PTHR23078">
    <property type="entry name" value="VESICULAR-FUSION PROTEIN NSF"/>
    <property type="match status" value="1"/>
</dbReference>
<keyword evidence="4" id="KW-0378">Hydrolase</keyword>
<dbReference type="Proteomes" id="UP000324907">
    <property type="component" value="Unassembled WGS sequence"/>
</dbReference>
<dbReference type="InterPro" id="IPR027417">
    <property type="entry name" value="P-loop_NTPase"/>
</dbReference>
<gene>
    <name evidence="6" type="ORF">FNF28_03617</name>
</gene>
<protein>
    <recommendedName>
        <fullName evidence="4">Vesicle-fusing ATPase</fullName>
        <ecNumber evidence="4">3.6.4.6</ecNumber>
    </recommendedName>
</protein>
<dbReference type="SUPFAM" id="SSF52540">
    <property type="entry name" value="P-loop containing nucleoside triphosphate hydrolases"/>
    <property type="match status" value="1"/>
</dbReference>
<dbReference type="PANTHER" id="PTHR23078:SF3">
    <property type="entry name" value="VESICLE-FUSING ATPASE"/>
    <property type="match status" value="1"/>
</dbReference>
<dbReference type="GO" id="GO:0005795">
    <property type="term" value="C:Golgi stack"/>
    <property type="evidence" value="ECO:0007669"/>
    <property type="project" value="TreeGrafter"/>
</dbReference>
<evidence type="ECO:0000259" key="5">
    <source>
        <dbReference type="SMART" id="SM00382"/>
    </source>
</evidence>
<dbReference type="GO" id="GO:0016887">
    <property type="term" value="F:ATP hydrolysis activity"/>
    <property type="evidence" value="ECO:0007669"/>
    <property type="project" value="InterPro"/>
</dbReference>
<name>A0A5A8DK14_CAFRO</name>
<comment type="similarity">
    <text evidence="1 4">Belongs to the AAA ATPase family.</text>
</comment>
<accession>A0A5A8DK14</accession>
<dbReference type="AlphaFoldDB" id="A0A5A8DK14"/>
<dbReference type="SMART" id="SM00382">
    <property type="entry name" value="AAA"/>
    <property type="match status" value="1"/>
</dbReference>
<dbReference type="EMBL" id="VLTL01000050">
    <property type="protein sequence ID" value="KAA0164994.1"/>
    <property type="molecule type" value="Genomic_DNA"/>
</dbReference>
<sequence length="347" mass="36168">MFGHNLTLSVALARMDAHGGQEETVLVSLPRAVSFDLAFDPLRIDPVSALGVGGLGPQVRSLFRRLFASRVVPEHVLRATGTSHARGALLHGPPGTGKTTLARAIARFVGAHVQAVSGPEVMSKFVGDSEAKVRALFAPAEESYRRLGAAAPLHLLILDEADSLFAKRSGLGASDAPAQRLYDNVVNQFLAKMDGAEEATPNLLVIALTNRMSLLDPAVLRPGRLEVHVEVPYPSAAGRAEILQLHTQPLREAGMLGPDVDIAALSGAPTQGLSGADIAGAVRDAAAHAVRAVSADEPVTTVDEWTVAQVVRRLGVGGAGTDLGWADDGSGYSMADGVFVIDPAVEA</sequence>
<dbReference type="InterPro" id="IPR003959">
    <property type="entry name" value="ATPase_AAA_core"/>
</dbReference>
<evidence type="ECO:0000313" key="6">
    <source>
        <dbReference type="EMBL" id="KAA0164994.1"/>
    </source>
</evidence>
<dbReference type="GO" id="GO:0005524">
    <property type="term" value="F:ATP binding"/>
    <property type="evidence" value="ECO:0007669"/>
    <property type="project" value="UniProtKB-UniRule"/>
</dbReference>
<evidence type="ECO:0000256" key="1">
    <source>
        <dbReference type="ARBA" id="ARBA00006914"/>
    </source>
</evidence>
<keyword evidence="4" id="KW-0479">Metal-binding</keyword>
<dbReference type="GO" id="GO:0035494">
    <property type="term" value="P:SNARE complex disassembly"/>
    <property type="evidence" value="ECO:0007669"/>
    <property type="project" value="InterPro"/>
</dbReference>
<comment type="function">
    <text evidence="4">Required for vesicle-mediated transport. Catalyzes the fusion of transport vesicles within the Golgi cisternae. Is also required for transport from the endoplasmic reticulum to the Golgi stack. Seems to function as a fusion protein required for the delivery of cargo proteins to all compartments of the Golgi stack independent of vesicle origin.</text>
</comment>
<dbReference type="Pfam" id="PF00004">
    <property type="entry name" value="AAA"/>
    <property type="match status" value="1"/>
</dbReference>
<reference evidence="6 7" key="1">
    <citation type="submission" date="2019-07" db="EMBL/GenBank/DDBJ databases">
        <title>Genomes of Cafeteria roenbergensis.</title>
        <authorList>
            <person name="Fischer M.G."/>
            <person name="Hackl T."/>
            <person name="Roman M."/>
        </authorList>
    </citation>
    <scope>NUCLEOTIDE SEQUENCE [LARGE SCALE GENOMIC DNA]</scope>
    <source>
        <strain evidence="6 7">RCC970-E3</strain>
    </source>
</reference>
<dbReference type="FunFam" id="3.40.50.300:FF:000154">
    <property type="entry name" value="Vesicle-fusing ATPase 1"/>
    <property type="match status" value="1"/>
</dbReference>
<comment type="catalytic activity">
    <reaction evidence="4">
        <text>ATP + H2O = ADP + phosphate + H(+)</text>
        <dbReference type="Rhea" id="RHEA:13065"/>
        <dbReference type="ChEBI" id="CHEBI:15377"/>
        <dbReference type="ChEBI" id="CHEBI:15378"/>
        <dbReference type="ChEBI" id="CHEBI:30616"/>
        <dbReference type="ChEBI" id="CHEBI:43474"/>
        <dbReference type="ChEBI" id="CHEBI:456216"/>
        <dbReference type="EC" id="3.6.4.6"/>
    </reaction>
</comment>
<keyword evidence="4" id="KW-0931">ER-Golgi transport</keyword>
<dbReference type="InterPro" id="IPR039812">
    <property type="entry name" value="Vesicle-fus_ATPase"/>
</dbReference>
<keyword evidence="4" id="KW-0963">Cytoplasm</keyword>
<proteinExistence type="inferred from homology"/>
<evidence type="ECO:0000256" key="3">
    <source>
        <dbReference type="ARBA" id="ARBA00022840"/>
    </source>
</evidence>
<feature type="domain" description="AAA+ ATPase" evidence="5">
    <location>
        <begin position="84"/>
        <end position="235"/>
    </location>
</feature>
<dbReference type="PRINTS" id="PR00830">
    <property type="entry name" value="ENDOLAPTASE"/>
</dbReference>
<keyword evidence="3 4" id="KW-0067">ATP-binding</keyword>
<organism evidence="6 7">
    <name type="scientific">Cafeteria roenbergensis</name>
    <name type="common">Marine flagellate</name>
    <dbReference type="NCBI Taxonomy" id="33653"/>
    <lineage>
        <taxon>Eukaryota</taxon>
        <taxon>Sar</taxon>
        <taxon>Stramenopiles</taxon>
        <taxon>Bigyra</taxon>
        <taxon>Opalozoa</taxon>
        <taxon>Bicosoecida</taxon>
        <taxon>Cafeteriaceae</taxon>
        <taxon>Cafeteria</taxon>
    </lineage>
</organism>
<dbReference type="GO" id="GO:0043001">
    <property type="term" value="P:Golgi to plasma membrane protein transport"/>
    <property type="evidence" value="ECO:0007669"/>
    <property type="project" value="TreeGrafter"/>
</dbReference>